<dbReference type="Proteomes" id="UP001205185">
    <property type="component" value="Unassembled WGS sequence"/>
</dbReference>
<evidence type="ECO:0000313" key="1">
    <source>
        <dbReference type="EMBL" id="MCP2269320.1"/>
    </source>
</evidence>
<evidence type="ECO:0000313" key="2">
    <source>
        <dbReference type="Proteomes" id="UP001205185"/>
    </source>
</evidence>
<reference evidence="1 2" key="1">
    <citation type="submission" date="2022-06" db="EMBL/GenBank/DDBJ databases">
        <title>Genomic Encyclopedia of Archaeal and Bacterial Type Strains, Phase II (KMG-II): from individual species to whole genera.</title>
        <authorList>
            <person name="Goeker M."/>
        </authorList>
    </citation>
    <scope>NUCLEOTIDE SEQUENCE [LARGE SCALE GENOMIC DNA]</scope>
    <source>
        <strain evidence="1 2">DSM 44255</strain>
    </source>
</reference>
<sequence length="319" mass="35569">MTITPEDLVTDLKPLRQRRGLGSPHVARQITAQVREVFGLDGDGARMVTVLAERLRELAEPLPHDLRQAVLIAYALTPHSRLPTLTDRIGLIAGELERDSRTAVRRIDDGLLLIAQAALAVRYRLPDPPPAETPPWRTTTLSSTVVLDQNTPEVYERWRVLVTGEPLAAIDLEFSVPVGDDVGGLSPDNPAVDVLYGGTLTTHLRHSRSRLGYQLILPRELDSGTEHEYLLRYTFADRATMSPFYLCTPRYPCARFDLRVRFGLDNPPVKVWRIDGVLPTEVDDHTAPREPLDLDPVGEAHLGFTNLKTRLSFGAAWTP</sequence>
<organism evidence="1 2">
    <name type="scientific">Actinokineospora diospyrosa</name>
    <dbReference type="NCBI Taxonomy" id="103728"/>
    <lineage>
        <taxon>Bacteria</taxon>
        <taxon>Bacillati</taxon>
        <taxon>Actinomycetota</taxon>
        <taxon>Actinomycetes</taxon>
        <taxon>Pseudonocardiales</taxon>
        <taxon>Pseudonocardiaceae</taxon>
        <taxon>Actinokineospora</taxon>
    </lineage>
</organism>
<comment type="caution">
    <text evidence="1">The sequence shown here is derived from an EMBL/GenBank/DDBJ whole genome shotgun (WGS) entry which is preliminary data.</text>
</comment>
<gene>
    <name evidence="1" type="ORF">LV75_001808</name>
</gene>
<keyword evidence="2" id="KW-1185">Reference proteome</keyword>
<accession>A0ABT1I9L8</accession>
<name>A0ABT1I9L8_9PSEU</name>
<dbReference type="EMBL" id="JAMTCO010000004">
    <property type="protein sequence ID" value="MCP2269320.1"/>
    <property type="molecule type" value="Genomic_DNA"/>
</dbReference>
<protein>
    <submittedName>
        <fullName evidence="1">Uncharacterized protein</fullName>
    </submittedName>
</protein>
<dbReference type="RefSeq" id="WP_253886323.1">
    <property type="nucleotide sequence ID" value="NZ_BAAAVB010000004.1"/>
</dbReference>
<proteinExistence type="predicted"/>